<dbReference type="InterPro" id="IPR006461">
    <property type="entry name" value="PLAC_motif_containing"/>
</dbReference>
<dbReference type="SUPFAM" id="SSF55874">
    <property type="entry name" value="ATPase domain of HSP90 chaperone/DNA topoisomerase II/histidine kinase"/>
    <property type="match status" value="1"/>
</dbReference>
<dbReference type="NCBIfam" id="TIGR01571">
    <property type="entry name" value="A_thal_Cys_rich"/>
    <property type="match status" value="1"/>
</dbReference>
<organism evidence="1 2">
    <name type="scientific">Camellia sinensis</name>
    <name type="common">Tea plant</name>
    <name type="synonym">Thea sinensis</name>
    <dbReference type="NCBI Taxonomy" id="4442"/>
    <lineage>
        <taxon>Eukaryota</taxon>
        <taxon>Viridiplantae</taxon>
        <taxon>Streptophyta</taxon>
        <taxon>Embryophyta</taxon>
        <taxon>Tracheophyta</taxon>
        <taxon>Spermatophyta</taxon>
        <taxon>Magnoliopsida</taxon>
        <taxon>eudicotyledons</taxon>
        <taxon>Gunneridae</taxon>
        <taxon>Pentapetalae</taxon>
        <taxon>asterids</taxon>
        <taxon>Ericales</taxon>
        <taxon>Theaceae</taxon>
        <taxon>Camellia</taxon>
    </lineage>
</organism>
<sequence>MFEERREGHIEVKFLTEGERVFYFPQGHIEQDNGRGMPHDDIPNMFGRVLSGTKYGLKQTRGKFGLGAKMALIWSKMSTGLPIDISSSMKAQNYSSFCKLDIDIHRFPSVEKELTARRCQECGQTLPPTYQPPADEDWSTGIFGCTEDTDSLTGLFCPCVLFGRNVENLNVDISQRAACVGHIICAEGGMTFAALTSVLNGIDPQTLFLVYEGLFFAWWMCGSYTSMARQSLQKMYHLKVI</sequence>
<gene>
    <name evidence="1" type="ORF">HYC85_026300</name>
</gene>
<dbReference type="InterPro" id="IPR036890">
    <property type="entry name" value="HATPase_C_sf"/>
</dbReference>
<dbReference type="Gene3D" id="3.30.565.10">
    <property type="entry name" value="Histidine kinase-like ATPase, C-terminal domain"/>
    <property type="match status" value="1"/>
</dbReference>
<name>A0A7J7G5D6_CAMSI</name>
<dbReference type="Proteomes" id="UP000593564">
    <property type="component" value="Unassembled WGS sequence"/>
</dbReference>
<dbReference type="PANTHER" id="PTHR48444:SF1">
    <property type="entry name" value="DNA TOPOISOMERASE 6 SUBUNIT B"/>
    <property type="match status" value="1"/>
</dbReference>
<dbReference type="AlphaFoldDB" id="A0A7J7G5D6"/>
<evidence type="ECO:0000313" key="2">
    <source>
        <dbReference type="Proteomes" id="UP000593564"/>
    </source>
</evidence>
<dbReference type="EMBL" id="JACBKZ010000013">
    <property type="protein sequence ID" value="KAF5935171.1"/>
    <property type="molecule type" value="Genomic_DNA"/>
</dbReference>
<protein>
    <recommendedName>
        <fullName evidence="3">Histidine kinase/HSP90-like ATPase domain-containing protein</fullName>
    </recommendedName>
</protein>
<reference evidence="1 2" key="2">
    <citation type="submission" date="2020-07" db="EMBL/GenBank/DDBJ databases">
        <title>Genome assembly of wild tea tree DASZ reveals pedigree and selection history of tea varieties.</title>
        <authorList>
            <person name="Zhang W."/>
        </authorList>
    </citation>
    <scope>NUCLEOTIDE SEQUENCE [LARGE SCALE GENOMIC DNA]</scope>
    <source>
        <strain evidence="2">cv. G240</strain>
        <tissue evidence="1">Leaf</tissue>
    </source>
</reference>
<reference evidence="2" key="1">
    <citation type="journal article" date="2020" name="Nat. Commun.">
        <title>Genome assembly of wild tea tree DASZ reveals pedigree and selection history of tea varieties.</title>
        <authorList>
            <person name="Zhang W."/>
            <person name="Zhang Y."/>
            <person name="Qiu H."/>
            <person name="Guo Y."/>
            <person name="Wan H."/>
            <person name="Zhang X."/>
            <person name="Scossa F."/>
            <person name="Alseekh S."/>
            <person name="Zhang Q."/>
            <person name="Wang P."/>
            <person name="Xu L."/>
            <person name="Schmidt M.H."/>
            <person name="Jia X."/>
            <person name="Li D."/>
            <person name="Zhu A."/>
            <person name="Guo F."/>
            <person name="Chen W."/>
            <person name="Ni D."/>
            <person name="Usadel B."/>
            <person name="Fernie A.R."/>
            <person name="Wen W."/>
        </authorList>
    </citation>
    <scope>NUCLEOTIDE SEQUENCE [LARGE SCALE GENOMIC DNA]</scope>
    <source>
        <strain evidence="2">cv. G240</strain>
    </source>
</reference>
<accession>A0A7J7G5D6</accession>
<dbReference type="Pfam" id="PF04749">
    <property type="entry name" value="PLAC8"/>
    <property type="match status" value="1"/>
</dbReference>
<comment type="caution">
    <text evidence="1">The sequence shown here is derived from an EMBL/GenBank/DDBJ whole genome shotgun (WGS) entry which is preliminary data.</text>
</comment>
<proteinExistence type="predicted"/>
<keyword evidence="2" id="KW-1185">Reference proteome</keyword>
<dbReference type="PANTHER" id="PTHR48444">
    <property type="entry name" value="DNA TOPOISOMERASE 6 SUBUNIT B"/>
    <property type="match status" value="1"/>
</dbReference>
<evidence type="ECO:0008006" key="3">
    <source>
        <dbReference type="Google" id="ProtNLM"/>
    </source>
</evidence>
<evidence type="ECO:0000313" key="1">
    <source>
        <dbReference type="EMBL" id="KAF5935171.1"/>
    </source>
</evidence>